<feature type="transmembrane region" description="Helical" evidence="1">
    <location>
        <begin position="377"/>
        <end position="397"/>
    </location>
</feature>
<dbReference type="Gene3D" id="2.30.29.30">
    <property type="entry name" value="Pleckstrin-homology domain (PH domain)/Phosphotyrosine-binding domain (PTB)"/>
    <property type="match status" value="1"/>
</dbReference>
<sequence length="704" mass="77379">MLSAPPSTTSSGDSISPRLSHVSSVPSAFSAPLLQTDQIGSLAGLFPGSQLGILASGALDKRRDGAVRGGWTKRLFVLSTRSVHYYRKTEEAELFGKERGHVLLADISYSKVVLPTDAPAGAVEPGRVSYYIAVLSKRKTLLLFLRADSLEYASSWVSIINNAVHTAKSVDFAPRWTAETMQMFVSATSGNDEEIEEVVAESPTKMETATTPVTRPIPSVLVVSMIVGQSSVSDSMERLVKRNIELCTELQLGVFEQKDVCVIMLSDGEEIRVSRYMLGNDIESLLTSTKQLDLTTPVRSQLPRSQTMSMSRVSVSFRCVRPPPVPIARRESSPQPVMSSLPSTFTVTFPGMLGGLFLICCLVSSYCAAPFVGLMKITIVLGFVLSVSQIAQFVICLSDGQSRKRLSYVLLPICGSRKAVSTVENELVYYLTINKVEVKEVDQFGEIALPDTASSVAIASDPSETEVKAISGGPIAFSPRFIAAEKGDVAKGRARYLATLEWRKSSGIDDILVRPHPNFEIIKKYYPQYFHGRSREGLPVYYERPGKIDLAALKREGLSMDDLLRHYTYVTEYLWRVVEPDDAGRSITVLDVTGIGMYDLGGEVLDFIKRASAFTGAHYPERSAHILIINIPGWFNMVWRIVKPVIDPVTREKVHMLKGGSAILRELEKLIDIRNIPSDFGGESAALGDSMEEQALATHVKKYL</sequence>
<feature type="domain" description="CRAL-TRIO" evidence="3">
    <location>
        <begin position="518"/>
        <end position="688"/>
    </location>
</feature>
<evidence type="ECO:0008006" key="6">
    <source>
        <dbReference type="Google" id="ProtNLM"/>
    </source>
</evidence>
<dbReference type="InterPro" id="IPR011993">
    <property type="entry name" value="PH-like_dom_sf"/>
</dbReference>
<keyword evidence="1" id="KW-0812">Transmembrane</keyword>
<dbReference type="PANTHER" id="PTHR45657:SF61">
    <property type="entry name" value="CRAL-TRIO DOMAIN-CONTAINING PROTEIN"/>
    <property type="match status" value="1"/>
</dbReference>
<dbReference type="CDD" id="cd00170">
    <property type="entry name" value="SEC14"/>
    <property type="match status" value="1"/>
</dbReference>
<dbReference type="PROSITE" id="PS50191">
    <property type="entry name" value="CRAL_TRIO"/>
    <property type="match status" value="1"/>
</dbReference>
<proteinExistence type="predicted"/>
<dbReference type="SMART" id="SM00233">
    <property type="entry name" value="PH"/>
    <property type="match status" value="1"/>
</dbReference>
<evidence type="ECO:0000259" key="2">
    <source>
        <dbReference type="PROSITE" id="PS50003"/>
    </source>
</evidence>
<organism evidence="4 5">
    <name type="scientific">Hyaloperonospora brassicae</name>
    <name type="common">Brassica downy mildew</name>
    <name type="synonym">Peronospora brassicae</name>
    <dbReference type="NCBI Taxonomy" id="162125"/>
    <lineage>
        <taxon>Eukaryota</taxon>
        <taxon>Sar</taxon>
        <taxon>Stramenopiles</taxon>
        <taxon>Oomycota</taxon>
        <taxon>Peronosporomycetes</taxon>
        <taxon>Peronosporales</taxon>
        <taxon>Peronosporaceae</taxon>
        <taxon>Hyaloperonospora</taxon>
    </lineage>
</organism>
<evidence type="ECO:0000259" key="3">
    <source>
        <dbReference type="PROSITE" id="PS50191"/>
    </source>
</evidence>
<evidence type="ECO:0000313" key="5">
    <source>
        <dbReference type="Proteomes" id="UP001162031"/>
    </source>
</evidence>
<dbReference type="SUPFAM" id="SSF50729">
    <property type="entry name" value="PH domain-like"/>
    <property type="match status" value="1"/>
</dbReference>
<dbReference type="InterPro" id="IPR051026">
    <property type="entry name" value="PI/PC_transfer"/>
</dbReference>
<evidence type="ECO:0000256" key="1">
    <source>
        <dbReference type="SAM" id="Phobius"/>
    </source>
</evidence>
<dbReference type="SUPFAM" id="SSF52087">
    <property type="entry name" value="CRAL/TRIO domain"/>
    <property type="match status" value="1"/>
</dbReference>
<dbReference type="Proteomes" id="UP001162031">
    <property type="component" value="Unassembled WGS sequence"/>
</dbReference>
<dbReference type="InterPro" id="IPR001251">
    <property type="entry name" value="CRAL-TRIO_dom"/>
</dbReference>
<keyword evidence="1" id="KW-1133">Transmembrane helix</keyword>
<feature type="domain" description="PH" evidence="2">
    <location>
        <begin position="52"/>
        <end position="165"/>
    </location>
</feature>
<dbReference type="SMART" id="SM00516">
    <property type="entry name" value="SEC14"/>
    <property type="match status" value="1"/>
</dbReference>
<dbReference type="Pfam" id="PF00650">
    <property type="entry name" value="CRAL_TRIO"/>
    <property type="match status" value="1"/>
</dbReference>
<name>A0AAV0U7V7_HYABA</name>
<dbReference type="EMBL" id="CANTFL010001192">
    <property type="protein sequence ID" value="CAI5733066.1"/>
    <property type="molecule type" value="Genomic_DNA"/>
</dbReference>
<dbReference type="InterPro" id="IPR036865">
    <property type="entry name" value="CRAL-TRIO_dom_sf"/>
</dbReference>
<protein>
    <recommendedName>
        <fullName evidence="6">CRAL-TRIO domain-containing protein</fullName>
    </recommendedName>
</protein>
<keyword evidence="5" id="KW-1185">Reference proteome</keyword>
<reference evidence="4" key="1">
    <citation type="submission" date="2022-12" db="EMBL/GenBank/DDBJ databases">
        <authorList>
            <person name="Webb A."/>
        </authorList>
    </citation>
    <scope>NUCLEOTIDE SEQUENCE</scope>
    <source>
        <strain evidence="4">Hp1</strain>
    </source>
</reference>
<dbReference type="Gene3D" id="3.40.525.10">
    <property type="entry name" value="CRAL-TRIO lipid binding domain"/>
    <property type="match status" value="1"/>
</dbReference>
<dbReference type="InterPro" id="IPR001849">
    <property type="entry name" value="PH_domain"/>
</dbReference>
<gene>
    <name evidence="4" type="ORF">HBR001_LOCUS5716</name>
</gene>
<dbReference type="PROSITE" id="PS50003">
    <property type="entry name" value="PH_DOMAIN"/>
    <property type="match status" value="1"/>
</dbReference>
<dbReference type="AlphaFoldDB" id="A0AAV0U7V7"/>
<evidence type="ECO:0000313" key="4">
    <source>
        <dbReference type="EMBL" id="CAI5733066.1"/>
    </source>
</evidence>
<dbReference type="PANTHER" id="PTHR45657">
    <property type="entry name" value="CRAL-TRIO DOMAIN-CONTAINING PROTEIN YKL091C-RELATED"/>
    <property type="match status" value="1"/>
</dbReference>
<comment type="caution">
    <text evidence="4">The sequence shown here is derived from an EMBL/GenBank/DDBJ whole genome shotgun (WGS) entry which is preliminary data.</text>
</comment>
<keyword evidence="1" id="KW-0472">Membrane</keyword>
<accession>A0AAV0U7V7</accession>
<feature type="transmembrane region" description="Helical" evidence="1">
    <location>
        <begin position="347"/>
        <end position="371"/>
    </location>
</feature>